<dbReference type="EMBL" id="NILC01000021">
    <property type="protein sequence ID" value="TWL28690.1"/>
    <property type="molecule type" value="Genomic_DNA"/>
</dbReference>
<dbReference type="GeneID" id="92862323"/>
<dbReference type="Proteomes" id="UP000435910">
    <property type="component" value="Unassembled WGS sequence"/>
</dbReference>
<protein>
    <submittedName>
        <fullName evidence="9">Cation:dicarboxylase symporter family transporter</fullName>
    </submittedName>
    <submittedName>
        <fullName evidence="10">Proton/sodium-glutamate symport protein</fullName>
    </submittedName>
</protein>
<dbReference type="PROSITE" id="PS00713">
    <property type="entry name" value="NA_DICARBOXYL_SYMP_1"/>
    <property type="match status" value="1"/>
</dbReference>
<evidence type="ECO:0000256" key="6">
    <source>
        <dbReference type="ARBA" id="ARBA00022989"/>
    </source>
</evidence>
<feature type="transmembrane region" description="Helical" evidence="8">
    <location>
        <begin position="191"/>
        <end position="216"/>
    </location>
</feature>
<dbReference type="PANTHER" id="PTHR42865:SF7">
    <property type="entry name" value="PROTON_GLUTAMATE-ASPARTATE SYMPORTER"/>
    <property type="match status" value="1"/>
</dbReference>
<accession>A0A1Y0YMH9</accession>
<keyword evidence="2" id="KW-0813">Transport</keyword>
<comment type="subcellular location">
    <subcellularLocation>
        <location evidence="1">Cell membrane</location>
        <topology evidence="1">Multi-pass membrane protein</topology>
    </subcellularLocation>
</comment>
<dbReference type="PROSITE" id="PS00714">
    <property type="entry name" value="NA_DICARBOXYL_SYMP_2"/>
    <property type="match status" value="1"/>
</dbReference>
<evidence type="ECO:0000256" key="2">
    <source>
        <dbReference type="ARBA" id="ARBA00022448"/>
    </source>
</evidence>
<evidence type="ECO:0000256" key="3">
    <source>
        <dbReference type="ARBA" id="ARBA00022475"/>
    </source>
</evidence>
<evidence type="ECO:0000256" key="5">
    <source>
        <dbReference type="ARBA" id="ARBA00022847"/>
    </source>
</evidence>
<dbReference type="RefSeq" id="WP_011197722.1">
    <property type="nucleotide sequence ID" value="NZ_BEXU01000046.1"/>
</dbReference>
<evidence type="ECO:0000256" key="7">
    <source>
        <dbReference type="ARBA" id="ARBA00023136"/>
    </source>
</evidence>
<sequence length="428" mass="45584">MKRLKFGLATQIFLGLILGVAAGAIWFGNPAVATYLQPVGDLFLRLIKMIVIPIVVSSLIVGVAGAGSGKKVGRLGFRTILYFEIITTFAIVLGLLLGNIIQPGHGVNFSGAEKQDISQYVETEKEASTKSVADTFLHIVPTNFFQSLAEGDLLAIICFTVLFALGVSAIGEKGKPVLSFFEATSQAMFHVVNIVMKFAPFGVFALIGVTVSKFGFSSLLSLGKLVLLVYLALAFFLIVIFGIVGKLCGINIFKFLAFLKDELLLAYSTSSSETVLPRVMEKMEKIGCPKGIVSFVIPIGYTFNLDGSVLYQAIAALFLAQVYGIDLSIGQQLTLILVLMVTSKGMAAVPGTSFVVLLATLGTIGVPAEGLAFIAGVDRIMDMARTVVNLTGNALAAVVMSKWEGEYDAVKGQNVLNQREPADIEVSG</sequence>
<dbReference type="InterPro" id="IPR036458">
    <property type="entry name" value="Na:dicarbo_symporter_sf"/>
</dbReference>
<keyword evidence="4 8" id="KW-0812">Transmembrane</keyword>
<evidence type="ECO:0000256" key="8">
    <source>
        <dbReference type="SAM" id="Phobius"/>
    </source>
</evidence>
<dbReference type="Gene3D" id="1.10.3860.10">
    <property type="entry name" value="Sodium:dicarboxylate symporter"/>
    <property type="match status" value="1"/>
</dbReference>
<feature type="transmembrane region" description="Helical" evidence="8">
    <location>
        <begin position="153"/>
        <end position="171"/>
    </location>
</feature>
<keyword evidence="5" id="KW-0769">Symport</keyword>
<organism evidence="10 11">
    <name type="scientific">Bacillus licheniformis</name>
    <dbReference type="NCBI Taxonomy" id="1402"/>
    <lineage>
        <taxon>Bacteria</taxon>
        <taxon>Bacillati</taxon>
        <taxon>Bacillota</taxon>
        <taxon>Bacilli</taxon>
        <taxon>Bacillales</taxon>
        <taxon>Bacillaceae</taxon>
        <taxon>Bacillus</taxon>
    </lineage>
</organism>
<name>A0A1Y0YMH9_BACLI</name>
<feature type="transmembrane region" description="Helical" evidence="8">
    <location>
        <begin position="47"/>
        <end position="68"/>
    </location>
</feature>
<dbReference type="GO" id="GO:0005886">
    <property type="term" value="C:plasma membrane"/>
    <property type="evidence" value="ECO:0007669"/>
    <property type="project" value="UniProtKB-SubCell"/>
</dbReference>
<dbReference type="EMBL" id="CP065647">
    <property type="protein sequence ID" value="QPR72336.1"/>
    <property type="molecule type" value="Genomic_DNA"/>
</dbReference>
<proteinExistence type="predicted"/>
<evidence type="ECO:0000313" key="11">
    <source>
        <dbReference type="Proteomes" id="UP000435910"/>
    </source>
</evidence>
<dbReference type="PRINTS" id="PR00173">
    <property type="entry name" value="EDTRNSPORT"/>
</dbReference>
<evidence type="ECO:0000256" key="1">
    <source>
        <dbReference type="ARBA" id="ARBA00004651"/>
    </source>
</evidence>
<dbReference type="Pfam" id="PF00375">
    <property type="entry name" value="SDF"/>
    <property type="match status" value="1"/>
</dbReference>
<dbReference type="PANTHER" id="PTHR42865">
    <property type="entry name" value="PROTON/GLUTAMATE-ASPARTATE SYMPORTER"/>
    <property type="match status" value="1"/>
</dbReference>
<dbReference type="OMA" id="TDVFLRM"/>
<feature type="transmembrane region" description="Helical" evidence="8">
    <location>
        <begin position="355"/>
        <end position="377"/>
    </location>
</feature>
<evidence type="ECO:0000313" key="9">
    <source>
        <dbReference type="EMBL" id="QPR72336.1"/>
    </source>
</evidence>
<dbReference type="SUPFAM" id="SSF118215">
    <property type="entry name" value="Proton glutamate symport protein"/>
    <property type="match status" value="1"/>
</dbReference>
<reference evidence="9 12" key="2">
    <citation type="submission" date="2020-12" db="EMBL/GenBank/DDBJ databases">
        <title>FDA dAtabase for Regulatory Grade micrObial Sequences (FDA-ARGOS): Supporting development and validation of Infectious Disease Dx tests.</title>
        <authorList>
            <person name="Nelson B."/>
            <person name="Plummer A."/>
            <person name="Tallon L."/>
            <person name="Sadzewicz L."/>
            <person name="Zhao X."/>
            <person name="Boylan J."/>
            <person name="Ott S."/>
            <person name="Bowen H."/>
            <person name="Vavikolanu K."/>
            <person name="Mehta A."/>
            <person name="Aluvathingal J."/>
            <person name="Nadendla S."/>
            <person name="Myers T."/>
            <person name="Yan Y."/>
            <person name="Sichtig H."/>
        </authorList>
    </citation>
    <scope>NUCLEOTIDE SEQUENCE [LARGE SCALE GENOMIC DNA]</scope>
    <source>
        <strain evidence="9 12">FDAARGOS_923</strain>
    </source>
</reference>
<dbReference type="GO" id="GO:0015293">
    <property type="term" value="F:symporter activity"/>
    <property type="evidence" value="ECO:0007669"/>
    <property type="project" value="UniProtKB-KW"/>
</dbReference>
<keyword evidence="3" id="KW-1003">Cell membrane</keyword>
<dbReference type="Proteomes" id="UP000595038">
    <property type="component" value="Chromosome"/>
</dbReference>
<dbReference type="GO" id="GO:0006835">
    <property type="term" value="P:dicarboxylic acid transport"/>
    <property type="evidence" value="ECO:0007669"/>
    <property type="project" value="TreeGrafter"/>
</dbReference>
<evidence type="ECO:0000313" key="10">
    <source>
        <dbReference type="EMBL" id="TWL28690.1"/>
    </source>
</evidence>
<dbReference type="InterPro" id="IPR001991">
    <property type="entry name" value="Na-dicarboxylate_symporter"/>
</dbReference>
<dbReference type="InterPro" id="IPR018107">
    <property type="entry name" value="Na-dicarboxylate_symporter_CS"/>
</dbReference>
<feature type="transmembrane region" description="Helical" evidence="8">
    <location>
        <begin position="80"/>
        <end position="101"/>
    </location>
</feature>
<keyword evidence="6 8" id="KW-1133">Transmembrane helix</keyword>
<feature type="transmembrane region" description="Helical" evidence="8">
    <location>
        <begin position="286"/>
        <end position="303"/>
    </location>
</feature>
<keyword evidence="7 8" id="KW-0472">Membrane</keyword>
<evidence type="ECO:0000256" key="4">
    <source>
        <dbReference type="ARBA" id="ARBA00022692"/>
    </source>
</evidence>
<reference evidence="10 11" key="1">
    <citation type="submission" date="2019-06" db="EMBL/GenBank/DDBJ databases">
        <title>Genome sequence analysis of &gt;100 Bacillus licheniformis strains suggests intrinsic resistance to this species.</title>
        <authorList>
            <person name="Wels M."/>
            <person name="Siezen R.J."/>
            <person name="Johansen E."/>
            <person name="Stuer-Lauridsen B."/>
            <person name="Bjerre K."/>
            <person name="Nielsen B.K.K."/>
        </authorList>
    </citation>
    <scope>NUCLEOTIDE SEQUENCE [LARGE SCALE GENOMIC DNA]</scope>
    <source>
        <strain evidence="10 11">BAC-16736</strain>
    </source>
</reference>
<dbReference type="AlphaFoldDB" id="A0A1Y0YMH9"/>
<feature type="transmembrane region" description="Helical" evidence="8">
    <location>
        <begin position="222"/>
        <end position="244"/>
    </location>
</feature>
<evidence type="ECO:0000313" key="12">
    <source>
        <dbReference type="Proteomes" id="UP000595038"/>
    </source>
</evidence>
<gene>
    <name evidence="10" type="ORF">CHCC16736_3292</name>
    <name evidence="9" type="ORF">I6G80_21425</name>
</gene>
<dbReference type="FunFam" id="1.10.3860.10:FF:000001">
    <property type="entry name" value="C4-dicarboxylate transport protein"/>
    <property type="match status" value="1"/>
</dbReference>